<reference evidence="2" key="1">
    <citation type="journal article" date="2019" name="Int. J. Syst. Evol. Microbiol.">
        <title>The Global Catalogue of Microorganisms (GCM) 10K type strain sequencing project: providing services to taxonomists for standard genome sequencing and annotation.</title>
        <authorList>
            <consortium name="The Broad Institute Genomics Platform"/>
            <consortium name="The Broad Institute Genome Sequencing Center for Infectious Disease"/>
            <person name="Wu L."/>
            <person name="Ma J."/>
        </authorList>
    </citation>
    <scope>NUCLEOTIDE SEQUENCE [LARGE SCALE GENOMIC DNA]</scope>
    <source>
        <strain evidence="2">JCM 9371</strain>
    </source>
</reference>
<evidence type="ECO:0000313" key="1">
    <source>
        <dbReference type="EMBL" id="MFD0684593.1"/>
    </source>
</evidence>
<dbReference type="EMBL" id="JBHTGP010000003">
    <property type="protein sequence ID" value="MFD0684593.1"/>
    <property type="molecule type" value="Genomic_DNA"/>
</dbReference>
<evidence type="ECO:0000313" key="2">
    <source>
        <dbReference type="Proteomes" id="UP001597063"/>
    </source>
</evidence>
<name>A0ABW2XGZ8_9ACTN</name>
<proteinExistence type="predicted"/>
<comment type="caution">
    <text evidence="1">The sequence shown here is derived from an EMBL/GenBank/DDBJ whole genome shotgun (WGS) entry which is preliminary data.</text>
</comment>
<organism evidence="1 2">
    <name type="scientific">Actinomadura fibrosa</name>
    <dbReference type="NCBI Taxonomy" id="111802"/>
    <lineage>
        <taxon>Bacteria</taxon>
        <taxon>Bacillati</taxon>
        <taxon>Actinomycetota</taxon>
        <taxon>Actinomycetes</taxon>
        <taxon>Streptosporangiales</taxon>
        <taxon>Thermomonosporaceae</taxon>
        <taxon>Actinomadura</taxon>
    </lineage>
</organism>
<sequence>MTLNSTATPLSKRLHDKPLHNDEAKLRVLFNRLAGHGLMLMLIDRTASIDAMPIAVIRTSGCQVAYLPGAVWSPSGRPV</sequence>
<keyword evidence="2" id="KW-1185">Reference proteome</keyword>
<evidence type="ECO:0008006" key="3">
    <source>
        <dbReference type="Google" id="ProtNLM"/>
    </source>
</evidence>
<gene>
    <name evidence="1" type="ORF">ACFQZM_08805</name>
</gene>
<protein>
    <recommendedName>
        <fullName evidence="3">Transposase</fullName>
    </recommendedName>
</protein>
<accession>A0ABW2XGZ8</accession>
<dbReference type="RefSeq" id="WP_131756560.1">
    <property type="nucleotide sequence ID" value="NZ_CAACUY010000018.1"/>
</dbReference>
<dbReference type="Proteomes" id="UP001597063">
    <property type="component" value="Unassembled WGS sequence"/>
</dbReference>